<keyword evidence="3 10" id="KW-0813">Transport</keyword>
<evidence type="ECO:0000256" key="13">
    <source>
        <dbReference type="RuleBase" id="RU004349"/>
    </source>
</evidence>
<dbReference type="PROSITE" id="PS00756">
    <property type="entry name" value="SECY_2"/>
    <property type="match status" value="1"/>
</dbReference>
<dbReference type="InterPro" id="IPR002208">
    <property type="entry name" value="SecY/SEC61-alpha"/>
</dbReference>
<dbReference type="EMBL" id="BOQE01000001">
    <property type="protein sequence ID" value="GIM46138.1"/>
    <property type="molecule type" value="Genomic_DNA"/>
</dbReference>
<name>A0AAV4LEP2_9BACL</name>
<evidence type="ECO:0000256" key="3">
    <source>
        <dbReference type="ARBA" id="ARBA00022448"/>
    </source>
</evidence>
<evidence type="ECO:0000256" key="11">
    <source>
        <dbReference type="RuleBase" id="RU000537"/>
    </source>
</evidence>
<keyword evidence="7 10" id="KW-0811">Translocation</keyword>
<dbReference type="Proteomes" id="UP001057291">
    <property type="component" value="Unassembled WGS sequence"/>
</dbReference>
<keyword evidence="4 10" id="KW-0812">Transmembrane</keyword>
<feature type="transmembrane region" description="Helical" evidence="10">
    <location>
        <begin position="212"/>
        <end position="235"/>
    </location>
</feature>
<dbReference type="GO" id="GO:0065002">
    <property type="term" value="P:intracellular protein transmembrane transport"/>
    <property type="evidence" value="ECO:0007669"/>
    <property type="project" value="UniProtKB-UniRule"/>
</dbReference>
<dbReference type="GO" id="GO:0005886">
    <property type="term" value="C:plasma membrane"/>
    <property type="evidence" value="ECO:0007669"/>
    <property type="project" value="UniProtKB-SubCell"/>
</dbReference>
<dbReference type="NCBIfam" id="TIGR00967">
    <property type="entry name" value="3a0501s007"/>
    <property type="match status" value="1"/>
</dbReference>
<dbReference type="GO" id="GO:0043952">
    <property type="term" value="P:protein transport by the Sec complex"/>
    <property type="evidence" value="ECO:0007669"/>
    <property type="project" value="UniProtKB-UniRule"/>
</dbReference>
<feature type="transmembrane region" description="Helical" evidence="10">
    <location>
        <begin position="269"/>
        <end position="292"/>
    </location>
</feature>
<dbReference type="InterPro" id="IPR023201">
    <property type="entry name" value="SecY_dom_sf"/>
</dbReference>
<evidence type="ECO:0000256" key="6">
    <source>
        <dbReference type="ARBA" id="ARBA00022989"/>
    </source>
</evidence>
<evidence type="ECO:0000256" key="9">
    <source>
        <dbReference type="ARBA" id="ARBA00039733"/>
    </source>
</evidence>
<dbReference type="Gene3D" id="1.10.3370.10">
    <property type="entry name" value="SecY subunit domain"/>
    <property type="match status" value="1"/>
</dbReference>
<evidence type="ECO:0000256" key="5">
    <source>
        <dbReference type="ARBA" id="ARBA00022927"/>
    </source>
</evidence>
<dbReference type="PRINTS" id="PR00303">
    <property type="entry name" value="SECYTRNLCASE"/>
</dbReference>
<comment type="function">
    <text evidence="10 11">The central subunit of the protein translocation channel SecYEG. Consists of two halves formed by TMs 1-5 and 6-10. These two domains form a lateral gate at the front which open onto the bilayer between TMs 2 and 7, and are clamped together by SecE at the back. The channel is closed by both a pore ring composed of hydrophobic SecY resides and a short helix (helix 2A) on the extracellular side of the membrane which forms a plug. The plug probably moves laterally to allow the channel to open. The ring and the pore may move independently.</text>
</comment>
<comment type="caution">
    <text evidence="10">Lacks conserved residue(s) required for the propagation of feature annotation.</text>
</comment>
<dbReference type="HAMAP" id="MF_01465">
    <property type="entry name" value="SecY"/>
    <property type="match status" value="1"/>
</dbReference>
<dbReference type="InterPro" id="IPR030659">
    <property type="entry name" value="SecY_CS"/>
</dbReference>
<comment type="subcellular location">
    <subcellularLocation>
        <location evidence="10">Cell membrane</location>
        <topology evidence="10">Multi-pass membrane protein</topology>
    </subcellularLocation>
    <subcellularLocation>
        <location evidence="1 12">Membrane</location>
        <topology evidence="1 12">Multi-pass membrane protein</topology>
    </subcellularLocation>
</comment>
<sequence>MMFTAIRNVWKMTDLRRRILFTLAMLAVFRIGTFIPVPNVNASLLAERLASNQIFGLLNTFSGGALQYFSIFAMSVTPYITSSIIVQLLQHGVVKKFEDWSKEGEHGRRKLLQITRYGTVLLALIQSVGLSISFNRQIPGLVIDPSFRTYALIALTLTAGATFLMWIGEQITDKGIGNGISLLIFAGIIAGVEKGVRQIYATWFYEHPEQLTLNIVKLALLVIGVLLIIVGVIYVQEGVRRIPVQYAKRVVGRKLYGGQSTHIPMKVNAAGVIPVIFASSLLIFPATVASWFKPNAVTLWIQANLTFGTPLYVTLEALLVIAFTYFYTYIQINPEQLTEQMQKNAGFIPGIRPGEPTMRFITRVMNRITLFGALFLAAVTVLPVLFMKATGLNLYFGGTSLLIVVGVALDTMKQVEAQLLQRHYKGFIR</sequence>
<dbReference type="SUPFAM" id="SSF103491">
    <property type="entry name" value="Preprotein translocase SecY subunit"/>
    <property type="match status" value="1"/>
</dbReference>
<comment type="similarity">
    <text evidence="2 10 13">Belongs to the SecY/SEC61-alpha family.</text>
</comment>
<gene>
    <name evidence="10 14" type="primary">secY</name>
    <name evidence="14" type="ORF">DNHGIG_16870</name>
</gene>
<accession>A0AAV4LEP2</accession>
<feature type="transmembrane region" description="Helical" evidence="10">
    <location>
        <begin position="147"/>
        <end position="168"/>
    </location>
</feature>
<evidence type="ECO:0000313" key="15">
    <source>
        <dbReference type="Proteomes" id="UP001057291"/>
    </source>
</evidence>
<protein>
    <recommendedName>
        <fullName evidence="9 10">Protein translocase subunit SecY</fullName>
    </recommendedName>
</protein>
<evidence type="ECO:0000256" key="2">
    <source>
        <dbReference type="ARBA" id="ARBA00005751"/>
    </source>
</evidence>
<feature type="transmembrane region" description="Helical" evidence="10">
    <location>
        <begin position="175"/>
        <end position="192"/>
    </location>
</feature>
<evidence type="ECO:0000256" key="4">
    <source>
        <dbReference type="ARBA" id="ARBA00022692"/>
    </source>
</evidence>
<dbReference type="PANTHER" id="PTHR10906">
    <property type="entry name" value="SECY/SEC61-ALPHA FAMILY MEMBER"/>
    <property type="match status" value="1"/>
</dbReference>
<feature type="transmembrane region" description="Helical" evidence="10">
    <location>
        <begin position="66"/>
        <end position="89"/>
    </location>
</feature>
<feature type="transmembrane region" description="Helical" evidence="10">
    <location>
        <begin position="392"/>
        <end position="412"/>
    </location>
</feature>
<dbReference type="GO" id="GO:0006605">
    <property type="term" value="P:protein targeting"/>
    <property type="evidence" value="ECO:0007669"/>
    <property type="project" value="UniProtKB-UniRule"/>
</dbReference>
<dbReference type="InterPro" id="IPR026593">
    <property type="entry name" value="SecY"/>
</dbReference>
<dbReference type="FunFam" id="1.10.3370.10:FF:000001">
    <property type="entry name" value="Preprotein translocase subunit SecY"/>
    <property type="match status" value="1"/>
</dbReference>
<feature type="transmembrane region" description="Helical" evidence="10">
    <location>
        <begin position="312"/>
        <end position="330"/>
    </location>
</feature>
<dbReference type="AlphaFoldDB" id="A0AAV4LEP2"/>
<keyword evidence="6 10" id="KW-1133">Transmembrane helix</keyword>
<evidence type="ECO:0000256" key="12">
    <source>
        <dbReference type="RuleBase" id="RU003484"/>
    </source>
</evidence>
<evidence type="ECO:0000256" key="10">
    <source>
        <dbReference type="HAMAP-Rule" id="MF_01465"/>
    </source>
</evidence>
<keyword evidence="5 10" id="KW-0653">Protein transport</keyword>
<evidence type="ECO:0000256" key="7">
    <source>
        <dbReference type="ARBA" id="ARBA00023010"/>
    </source>
</evidence>
<feature type="transmembrane region" description="Helical" evidence="10">
    <location>
        <begin position="117"/>
        <end position="135"/>
    </location>
</feature>
<evidence type="ECO:0000256" key="1">
    <source>
        <dbReference type="ARBA" id="ARBA00004141"/>
    </source>
</evidence>
<proteinExistence type="inferred from homology"/>
<evidence type="ECO:0000313" key="14">
    <source>
        <dbReference type="EMBL" id="GIM46138.1"/>
    </source>
</evidence>
<comment type="subunit">
    <text evidence="10">Component of the Sec protein translocase complex. Heterotrimer consisting of SecY, SecE and SecG subunits. The heterotrimers can form oligomers, although 1 heterotrimer is thought to be able to translocate proteins. Interacts with the ribosome. Interacts with SecDF, and other proteins may be involved. Interacts with SecA.</text>
</comment>
<dbReference type="PROSITE" id="PS00755">
    <property type="entry name" value="SECY_1"/>
    <property type="match status" value="1"/>
</dbReference>
<organism evidence="14 15">
    <name type="scientific">Collibacillus ludicampi</name>
    <dbReference type="NCBI Taxonomy" id="2771369"/>
    <lineage>
        <taxon>Bacteria</taxon>
        <taxon>Bacillati</taxon>
        <taxon>Bacillota</taxon>
        <taxon>Bacilli</taxon>
        <taxon>Bacillales</taxon>
        <taxon>Alicyclobacillaceae</taxon>
        <taxon>Collibacillus</taxon>
    </lineage>
</organism>
<feature type="transmembrane region" description="Helical" evidence="10">
    <location>
        <begin position="368"/>
        <end position="386"/>
    </location>
</feature>
<keyword evidence="15" id="KW-1185">Reference proteome</keyword>
<dbReference type="PIRSF" id="PIRSF004557">
    <property type="entry name" value="SecY"/>
    <property type="match status" value="1"/>
</dbReference>
<keyword evidence="10" id="KW-1003">Cell membrane</keyword>
<evidence type="ECO:0000256" key="8">
    <source>
        <dbReference type="ARBA" id="ARBA00023136"/>
    </source>
</evidence>
<dbReference type="Pfam" id="PF00344">
    <property type="entry name" value="SecY"/>
    <property type="match status" value="1"/>
</dbReference>
<comment type="caution">
    <text evidence="14">The sequence shown here is derived from an EMBL/GenBank/DDBJ whole genome shotgun (WGS) entry which is preliminary data.</text>
</comment>
<reference evidence="14" key="1">
    <citation type="journal article" date="2023" name="Int. J. Syst. Evol. Microbiol.">
        <title>Collibacillus ludicampi gen. nov., sp. nov., a new soil bacterium of the family Alicyclobacillaceae.</title>
        <authorList>
            <person name="Jojima T."/>
            <person name="Ioku Y."/>
            <person name="Fukuta Y."/>
            <person name="Shirasaka N."/>
            <person name="Matsumura Y."/>
            <person name="Mori M."/>
        </authorList>
    </citation>
    <scope>NUCLEOTIDE SEQUENCE</scope>
    <source>
        <strain evidence="14">TP075</strain>
    </source>
</reference>
<keyword evidence="8 10" id="KW-0472">Membrane</keyword>